<dbReference type="Pfam" id="PF00588">
    <property type="entry name" value="SpoU_methylase"/>
    <property type="match status" value="1"/>
</dbReference>
<name>A0ABT1Z7I5_9ACTN</name>
<dbReference type="SUPFAM" id="SSF75217">
    <property type="entry name" value="alpha/beta knot"/>
    <property type="match status" value="1"/>
</dbReference>
<accession>A0ABT1Z7I5</accession>
<keyword evidence="1 4" id="KW-0489">Methyltransferase</keyword>
<evidence type="ECO:0000313" key="5">
    <source>
        <dbReference type="Proteomes" id="UP001204320"/>
    </source>
</evidence>
<dbReference type="InterPro" id="IPR051259">
    <property type="entry name" value="rRNA_Methyltransferase"/>
</dbReference>
<dbReference type="Gene3D" id="3.30.1330.30">
    <property type="match status" value="1"/>
</dbReference>
<dbReference type="GO" id="GO:0008168">
    <property type="term" value="F:methyltransferase activity"/>
    <property type="evidence" value="ECO:0007669"/>
    <property type="project" value="UniProtKB-KW"/>
</dbReference>
<evidence type="ECO:0000313" key="4">
    <source>
        <dbReference type="EMBL" id="MCR9036171.1"/>
    </source>
</evidence>
<organism evidence="4 5">
    <name type="scientific">Tractidigestivibacter montrealensis</name>
    <dbReference type="NCBI Taxonomy" id="2972466"/>
    <lineage>
        <taxon>Bacteria</taxon>
        <taxon>Bacillati</taxon>
        <taxon>Actinomycetota</taxon>
        <taxon>Coriobacteriia</taxon>
        <taxon>Coriobacteriales</taxon>
        <taxon>Atopobiaceae</taxon>
        <taxon>Tractidigestivibacter</taxon>
    </lineage>
</organism>
<keyword evidence="5" id="KW-1185">Reference proteome</keyword>
<dbReference type="InterPro" id="IPR001537">
    <property type="entry name" value="SpoU_MeTrfase"/>
</dbReference>
<evidence type="ECO:0000259" key="3">
    <source>
        <dbReference type="Pfam" id="PF00588"/>
    </source>
</evidence>
<keyword evidence="2" id="KW-0808">Transferase</keyword>
<dbReference type="InterPro" id="IPR029028">
    <property type="entry name" value="Alpha/beta_knot_MTases"/>
</dbReference>
<gene>
    <name evidence="4" type="ORF">NVS32_04325</name>
</gene>
<protein>
    <submittedName>
        <fullName evidence="4">RNA methyltransferase</fullName>
    </submittedName>
</protein>
<sequence>MGLQKVRIESADDPRLDTYVRLTDHQLRNKLEPEKGVLIAESRLVVEVALDAGLEPLSFLVDDARLESCADLIERAGCVAYVLPHDQMERLTGFNVNRGLLCAMRRPRPQAVEQVLLGARHVAVLEDLVDVTNVGAVFRSAAALGADAVLLSPRCADPLGRRAVRVSMGTVFQVPWARVDAGAWPTDFVTDLRGRGFTCLSMALEEGAVPIDDPGLASAEKVALFFGCEGYGLARATLDAVGRSVIIPMSNGVDSLNVAASSAVAFWELFARRR</sequence>
<dbReference type="Proteomes" id="UP001204320">
    <property type="component" value="Unassembled WGS sequence"/>
</dbReference>
<feature type="domain" description="tRNA/rRNA methyltransferase SpoU type" evidence="3">
    <location>
        <begin position="122"/>
        <end position="266"/>
    </location>
</feature>
<dbReference type="SUPFAM" id="SSF55315">
    <property type="entry name" value="L30e-like"/>
    <property type="match status" value="1"/>
</dbReference>
<dbReference type="CDD" id="cd18095">
    <property type="entry name" value="SpoU-like_rRNA-MTase"/>
    <property type="match status" value="1"/>
</dbReference>
<dbReference type="PANTHER" id="PTHR43191:SF12">
    <property type="entry name" value="RRNA METHYLASE"/>
    <property type="match status" value="1"/>
</dbReference>
<evidence type="ECO:0000256" key="1">
    <source>
        <dbReference type="ARBA" id="ARBA00022603"/>
    </source>
</evidence>
<dbReference type="PANTHER" id="PTHR43191">
    <property type="entry name" value="RRNA METHYLTRANSFERASE 3"/>
    <property type="match status" value="1"/>
</dbReference>
<proteinExistence type="predicted"/>
<dbReference type="InterPro" id="IPR029064">
    <property type="entry name" value="Ribosomal_eL30-like_sf"/>
</dbReference>
<evidence type="ECO:0000256" key="2">
    <source>
        <dbReference type="ARBA" id="ARBA00022679"/>
    </source>
</evidence>
<comment type="caution">
    <text evidence="4">The sequence shown here is derived from an EMBL/GenBank/DDBJ whole genome shotgun (WGS) entry which is preliminary data.</text>
</comment>
<dbReference type="InterPro" id="IPR029026">
    <property type="entry name" value="tRNA_m1G_MTases_N"/>
</dbReference>
<dbReference type="GO" id="GO:0032259">
    <property type="term" value="P:methylation"/>
    <property type="evidence" value="ECO:0007669"/>
    <property type="project" value="UniProtKB-KW"/>
</dbReference>
<dbReference type="EMBL" id="JANSKA010000002">
    <property type="protein sequence ID" value="MCR9036171.1"/>
    <property type="molecule type" value="Genomic_DNA"/>
</dbReference>
<reference evidence="4 5" key="1">
    <citation type="submission" date="2022-08" db="EMBL/GenBank/DDBJ databases">
        <title>Tractidigestivibacter montrealensis type strain KD21.</title>
        <authorList>
            <person name="Diop K."/>
            <person name="Richard C."/>
            <person name="Routy B."/>
        </authorList>
    </citation>
    <scope>NUCLEOTIDE SEQUENCE [LARGE SCALE GENOMIC DNA]</scope>
    <source>
        <strain evidence="4 5">KD21</strain>
    </source>
</reference>
<dbReference type="RefSeq" id="WP_258498844.1">
    <property type="nucleotide sequence ID" value="NZ_JANSKA010000002.1"/>
</dbReference>
<dbReference type="Gene3D" id="3.40.1280.10">
    <property type="match status" value="1"/>
</dbReference>